<dbReference type="KEGG" id="aab:A4R43_23845"/>
<dbReference type="GO" id="GO:0016747">
    <property type="term" value="F:acyltransferase activity, transferring groups other than amino-acyl groups"/>
    <property type="evidence" value="ECO:0007669"/>
    <property type="project" value="InterPro"/>
</dbReference>
<evidence type="ECO:0000256" key="1">
    <source>
        <dbReference type="ARBA" id="ARBA00022679"/>
    </source>
</evidence>
<dbReference type="AlphaFoldDB" id="A0A344LAT5"/>
<keyword evidence="2" id="KW-0012">Acyltransferase</keyword>
<dbReference type="PANTHER" id="PTHR43792">
    <property type="entry name" value="GNAT FAMILY, PUTATIVE (AFU_ORTHOLOGUE AFUA_3G00765)-RELATED-RELATED"/>
    <property type="match status" value="1"/>
</dbReference>
<keyword evidence="1 5" id="KW-0808">Transferase</keyword>
<evidence type="ECO:0000259" key="4">
    <source>
        <dbReference type="PROSITE" id="PS51186"/>
    </source>
</evidence>
<reference evidence="5 6" key="1">
    <citation type="submission" date="2016-04" db="EMBL/GenBank/DDBJ databases">
        <title>Complete genome sequence and analysis of deep-sea sediment isolate, Amycolatopsis sp. WP1.</title>
        <authorList>
            <person name="Wang H."/>
            <person name="Chen S."/>
            <person name="Wu Q."/>
        </authorList>
    </citation>
    <scope>NUCLEOTIDE SEQUENCE [LARGE SCALE GENOMIC DNA]</scope>
    <source>
        <strain evidence="5 6">WP1</strain>
    </source>
</reference>
<name>A0A344LAT5_9PSEU</name>
<evidence type="ECO:0000313" key="5">
    <source>
        <dbReference type="EMBL" id="AXB45159.1"/>
    </source>
</evidence>
<proteinExistence type="inferred from homology"/>
<gene>
    <name evidence="5" type="ORF">A4R43_23845</name>
</gene>
<dbReference type="InterPro" id="IPR016181">
    <property type="entry name" value="Acyl_CoA_acyltransferase"/>
</dbReference>
<keyword evidence="6" id="KW-1185">Reference proteome</keyword>
<comment type="similarity">
    <text evidence="3">Belongs to the acetyltransferase family. RimJ subfamily.</text>
</comment>
<accession>A0A344LAT5</accession>
<dbReference type="InterPro" id="IPR000182">
    <property type="entry name" value="GNAT_dom"/>
</dbReference>
<dbReference type="PROSITE" id="PS51186">
    <property type="entry name" value="GNAT"/>
    <property type="match status" value="1"/>
</dbReference>
<dbReference type="OrthoDB" id="9799321at2"/>
<dbReference type="Pfam" id="PF13302">
    <property type="entry name" value="Acetyltransf_3"/>
    <property type="match status" value="1"/>
</dbReference>
<dbReference type="InterPro" id="IPR051531">
    <property type="entry name" value="N-acetyltransferase"/>
</dbReference>
<dbReference type="SUPFAM" id="SSF55729">
    <property type="entry name" value="Acyl-CoA N-acyltransferases (Nat)"/>
    <property type="match status" value="1"/>
</dbReference>
<dbReference type="EMBL" id="CP015163">
    <property type="protein sequence ID" value="AXB45159.1"/>
    <property type="molecule type" value="Genomic_DNA"/>
</dbReference>
<evidence type="ECO:0000256" key="3">
    <source>
        <dbReference type="ARBA" id="ARBA00038502"/>
    </source>
</evidence>
<protein>
    <submittedName>
        <fullName evidence="5">Acetyltransferase</fullName>
    </submittedName>
</protein>
<evidence type="ECO:0000313" key="6">
    <source>
        <dbReference type="Proteomes" id="UP000250434"/>
    </source>
</evidence>
<dbReference type="RefSeq" id="WP_113694414.1">
    <property type="nucleotide sequence ID" value="NZ_CP015163.1"/>
</dbReference>
<dbReference type="PANTHER" id="PTHR43792:SF8">
    <property type="entry name" value="[RIBOSOMAL PROTEIN US5]-ALANINE N-ACETYLTRANSFERASE"/>
    <property type="match status" value="1"/>
</dbReference>
<sequence length="174" mass="19462">MKPPEEVVGRRVRLTRWSSADAAELQRVVEEAQEYLKPWLFWAYGEYRAADFLHLADEQWESGKAYPYALRTEGRIAGAVGLERRIGPGGIEIGYWLHPSWAGRGLMTEAVAALVPVAFALPDVDRIQIWHDAANEASAGVPRRLGFTEVARHDPGREEARPGMAGVDVVWQLE</sequence>
<evidence type="ECO:0000256" key="2">
    <source>
        <dbReference type="ARBA" id="ARBA00023315"/>
    </source>
</evidence>
<dbReference type="Gene3D" id="3.40.630.30">
    <property type="match status" value="1"/>
</dbReference>
<organism evidence="5 6">
    <name type="scientific">Amycolatopsis albispora</name>
    <dbReference type="NCBI Taxonomy" id="1804986"/>
    <lineage>
        <taxon>Bacteria</taxon>
        <taxon>Bacillati</taxon>
        <taxon>Actinomycetota</taxon>
        <taxon>Actinomycetes</taxon>
        <taxon>Pseudonocardiales</taxon>
        <taxon>Pseudonocardiaceae</taxon>
        <taxon>Amycolatopsis</taxon>
    </lineage>
</organism>
<dbReference type="Proteomes" id="UP000250434">
    <property type="component" value="Chromosome"/>
</dbReference>
<feature type="domain" description="N-acetyltransferase" evidence="4">
    <location>
        <begin position="23"/>
        <end position="174"/>
    </location>
</feature>